<dbReference type="PROSITE" id="PS00175">
    <property type="entry name" value="PG_MUTASE"/>
    <property type="match status" value="1"/>
</dbReference>
<proteinExistence type="predicted"/>
<keyword evidence="1" id="KW-0413">Isomerase</keyword>
<dbReference type="Gene3D" id="3.40.50.1240">
    <property type="entry name" value="Phosphoglycerate mutase-like"/>
    <property type="match status" value="1"/>
</dbReference>
<protein>
    <submittedName>
        <fullName evidence="1">Phosphoglycerate mutase</fullName>
        <ecNumber evidence="1">5.4.2.12</ecNumber>
    </submittedName>
</protein>
<dbReference type="InterPro" id="IPR013078">
    <property type="entry name" value="His_Pase_superF_clade-1"/>
</dbReference>
<organism evidence="1 2">
    <name type="scientific">Amycolatopsis roodepoortensis</name>
    <dbReference type="NCBI Taxonomy" id="700274"/>
    <lineage>
        <taxon>Bacteria</taxon>
        <taxon>Bacillati</taxon>
        <taxon>Actinomycetota</taxon>
        <taxon>Actinomycetes</taxon>
        <taxon>Pseudonocardiales</taxon>
        <taxon>Pseudonocardiaceae</taxon>
        <taxon>Amycolatopsis</taxon>
    </lineage>
</organism>
<dbReference type="RefSeq" id="WP_192747448.1">
    <property type="nucleotide sequence ID" value="NZ_JADBEJ010000008.1"/>
</dbReference>
<name>A0ABR9LL52_9PSEU</name>
<dbReference type="InterPro" id="IPR029033">
    <property type="entry name" value="His_PPase_superfam"/>
</dbReference>
<dbReference type="PANTHER" id="PTHR48100">
    <property type="entry name" value="BROAD-SPECIFICITY PHOSPHATASE YOR283W-RELATED"/>
    <property type="match status" value="1"/>
</dbReference>
<gene>
    <name evidence="1" type="ORF">H4W30_008103</name>
</gene>
<keyword evidence="2" id="KW-1185">Reference proteome</keyword>
<evidence type="ECO:0000313" key="2">
    <source>
        <dbReference type="Proteomes" id="UP000656548"/>
    </source>
</evidence>
<accession>A0ABR9LL52</accession>
<dbReference type="PANTHER" id="PTHR48100:SF58">
    <property type="entry name" value="PE-PGRS FAMILY PROTEIN PE_PGRS11"/>
    <property type="match status" value="1"/>
</dbReference>
<dbReference type="Proteomes" id="UP000656548">
    <property type="component" value="Unassembled WGS sequence"/>
</dbReference>
<dbReference type="Pfam" id="PF00300">
    <property type="entry name" value="His_Phos_1"/>
    <property type="match status" value="1"/>
</dbReference>
<comment type="caution">
    <text evidence="1">The sequence shown here is derived from an EMBL/GenBank/DDBJ whole genome shotgun (WGS) entry which is preliminary data.</text>
</comment>
<dbReference type="EMBL" id="JADBEJ010000008">
    <property type="protein sequence ID" value="MBE1581022.1"/>
    <property type="molecule type" value="Genomic_DNA"/>
</dbReference>
<evidence type="ECO:0000313" key="1">
    <source>
        <dbReference type="EMBL" id="MBE1581022.1"/>
    </source>
</evidence>
<dbReference type="SUPFAM" id="SSF53254">
    <property type="entry name" value="Phosphoglycerate mutase-like"/>
    <property type="match status" value="1"/>
</dbReference>
<sequence>MKLLLVRHGQTEGNVRGALDTALPGPPLTELGREQAQSLVTRLDGEPIVAVYASQAVRAQQTAAPLAAERGLDVQVLDGVHEVAAGDLEGKTDKDSITTYMSVVRRWTLGELDPPIPGGETGAQVRARMLDAVARLRAKHEQADPDGTVVLVSHGGAIRLGGEWLAGNVTAEVANQGLIPNTGIVELVAAPAGWTCLTWADAPVDA</sequence>
<dbReference type="InterPro" id="IPR050275">
    <property type="entry name" value="PGM_Phosphatase"/>
</dbReference>
<reference evidence="1 2" key="1">
    <citation type="submission" date="2020-10" db="EMBL/GenBank/DDBJ databases">
        <title>Sequencing the genomes of 1000 actinobacteria strains.</title>
        <authorList>
            <person name="Klenk H.-P."/>
        </authorList>
    </citation>
    <scope>NUCLEOTIDE SEQUENCE [LARGE SCALE GENOMIC DNA]</scope>
    <source>
        <strain evidence="1 2">DSM 46661</strain>
    </source>
</reference>
<dbReference type="InterPro" id="IPR001345">
    <property type="entry name" value="PG/BPGM_mutase_AS"/>
</dbReference>
<dbReference type="EC" id="5.4.2.12" evidence="1"/>
<dbReference type="CDD" id="cd07067">
    <property type="entry name" value="HP_PGM_like"/>
    <property type="match status" value="1"/>
</dbReference>
<dbReference type="GO" id="GO:0004619">
    <property type="term" value="F:phosphoglycerate mutase activity"/>
    <property type="evidence" value="ECO:0007669"/>
    <property type="project" value="UniProtKB-EC"/>
</dbReference>
<dbReference type="SMART" id="SM00855">
    <property type="entry name" value="PGAM"/>
    <property type="match status" value="1"/>
</dbReference>